<evidence type="ECO:0000256" key="1">
    <source>
        <dbReference type="SAM" id="MobiDB-lite"/>
    </source>
</evidence>
<dbReference type="KEGG" id="srm:SRM_p11001"/>
<accession>D5H466</accession>
<name>D5H466_SALRM</name>
<dbReference type="Proteomes" id="UP000000933">
    <property type="component" value="Plasmid pSR11"/>
</dbReference>
<proteinExistence type="predicted"/>
<dbReference type="EMBL" id="FP565810">
    <property type="protein sequence ID" value="CBH22706.1"/>
    <property type="molecule type" value="Genomic_DNA"/>
</dbReference>
<geneLocation type="plasmid" evidence="2 3">
    <name>pSR11</name>
</geneLocation>
<organism evidence="2 3">
    <name type="scientific">Salinibacter ruber (strain M8)</name>
    <dbReference type="NCBI Taxonomy" id="761659"/>
    <lineage>
        <taxon>Bacteria</taxon>
        <taxon>Pseudomonadati</taxon>
        <taxon>Rhodothermota</taxon>
        <taxon>Rhodothermia</taxon>
        <taxon>Rhodothermales</taxon>
        <taxon>Salinibacteraceae</taxon>
        <taxon>Salinibacter</taxon>
    </lineage>
</organism>
<feature type="region of interest" description="Disordered" evidence="1">
    <location>
        <begin position="1"/>
        <end position="37"/>
    </location>
</feature>
<dbReference type="HOGENOM" id="CLU_2275476_0_0_10"/>
<gene>
    <name evidence="2" type="ORF">SRM_p11001</name>
</gene>
<sequence>MKTTQKTPRSESPQRRDKRRSSSPPSGDTPPHSDGLAAGVVGAYLQIFGRPPLGDHPKLDGYTAGRVLAEQYPEAMQRVMSGFRRGAKEGTEAAESAGGQDR</sequence>
<evidence type="ECO:0000313" key="2">
    <source>
        <dbReference type="EMBL" id="CBH22706.1"/>
    </source>
</evidence>
<dbReference type="AlphaFoldDB" id="D5H466"/>
<keyword evidence="2" id="KW-0614">Plasmid</keyword>
<evidence type="ECO:0000313" key="3">
    <source>
        <dbReference type="Proteomes" id="UP000000933"/>
    </source>
</evidence>
<protein>
    <submittedName>
        <fullName evidence="2">Uncharacterized protein</fullName>
    </submittedName>
</protein>
<reference evidence="3" key="2">
    <citation type="submission" date="2010-04" db="EMBL/GenBank/DDBJ databases">
        <title>Genome sequence of Salinibacter ruber M8.</title>
        <authorList>
            <consortium name="Genoscope"/>
        </authorList>
    </citation>
    <scope>NUCLEOTIDE SEQUENCE [LARGE SCALE GENOMIC DNA]</scope>
    <source>
        <strain evidence="3">M8</strain>
        <plasmid evidence="3">pSR11</plasmid>
    </source>
</reference>
<reference evidence="2 3" key="1">
    <citation type="journal article" date="2010" name="ISME J.">
        <title>Fine-scale evolution: genomic, phenotypic and ecological differentiation in two coexisting Salinibacter ruber strains.</title>
        <authorList>
            <person name="Pena A."/>
            <person name="Teeling H."/>
            <person name="Huerta-Cepas J."/>
            <person name="Santos F."/>
            <person name="Yarza P."/>
            <person name="Brito-Echeverria J."/>
            <person name="Lucio M."/>
            <person name="Schmitt-Kopplin P."/>
            <person name="Meseguer I."/>
            <person name="Schenowitz C."/>
            <person name="Dossat C."/>
            <person name="Barbe V."/>
            <person name="Dopazo J."/>
            <person name="Rossello-Mora R."/>
            <person name="Schuler M."/>
            <person name="Glockner F.O."/>
            <person name="Amann R."/>
            <person name="Gabaldon T."/>
            <person name="Anton J."/>
        </authorList>
    </citation>
    <scope>NUCLEOTIDE SEQUENCE [LARGE SCALE GENOMIC DNA]</scope>
    <source>
        <strain evidence="2 3">M8</strain>
        <plasmid evidence="3">pSR11</plasmid>
    </source>
</reference>